<evidence type="ECO:0000256" key="1">
    <source>
        <dbReference type="SAM" id="MobiDB-lite"/>
    </source>
</evidence>
<sequence length="328" mass="32718">MRRRALALSLVLAVAAAAVLAVLVLRQPPGRDAASTGAAPTAPGTTTSAGTSTGATGGGGRPSTSSQLSAQGSVQGAAQAAALWLAGQAPQGGGVAVDPELYDEVATSAQLASRLVPAPTAAAGGQLGARWVVAGPALRTEAAPGSWAARALASSRVVAAFGDGDGRVEVRELEGAGPTDEPVVPLAAGEDLTTSPPVTSAPPRATATPADPAALAELQRNSRLDFSPRAREALSTEQVDLRLAALLVQLAVQQPLSVADLPSNGGSEPLRTVVLDGVDGRAVGADPDALALLQRQLTAQDPAYRASVAQERDGDTQVLRIALPSAGM</sequence>
<protein>
    <submittedName>
        <fullName evidence="2">Uncharacterized protein</fullName>
    </submittedName>
</protein>
<dbReference type="AlphaFoldDB" id="A0A5C8ZJ27"/>
<feature type="region of interest" description="Disordered" evidence="1">
    <location>
        <begin position="173"/>
        <end position="208"/>
    </location>
</feature>
<evidence type="ECO:0000313" key="2">
    <source>
        <dbReference type="EMBL" id="TXR57111.1"/>
    </source>
</evidence>
<evidence type="ECO:0000313" key="3">
    <source>
        <dbReference type="Proteomes" id="UP000321234"/>
    </source>
</evidence>
<dbReference type="RefSeq" id="WP_147925532.1">
    <property type="nucleotide sequence ID" value="NZ_VKAC01000003.1"/>
</dbReference>
<name>A0A5C8ZJ27_9ACTN</name>
<dbReference type="OrthoDB" id="3207667at2"/>
<feature type="region of interest" description="Disordered" evidence="1">
    <location>
        <begin position="30"/>
        <end position="72"/>
    </location>
</feature>
<keyword evidence="3" id="KW-1185">Reference proteome</keyword>
<feature type="compositionally biased region" description="Low complexity" evidence="1">
    <location>
        <begin position="62"/>
        <end position="72"/>
    </location>
</feature>
<comment type="caution">
    <text evidence="2">The sequence shown here is derived from an EMBL/GenBank/DDBJ whole genome shotgun (WGS) entry which is preliminary data.</text>
</comment>
<accession>A0A5C8ZJ27</accession>
<organism evidence="2 3">
    <name type="scientific">Quadrisphaera setariae</name>
    <dbReference type="NCBI Taxonomy" id="2593304"/>
    <lineage>
        <taxon>Bacteria</taxon>
        <taxon>Bacillati</taxon>
        <taxon>Actinomycetota</taxon>
        <taxon>Actinomycetes</taxon>
        <taxon>Kineosporiales</taxon>
        <taxon>Kineosporiaceae</taxon>
        <taxon>Quadrisphaera</taxon>
    </lineage>
</organism>
<dbReference type="EMBL" id="VKAC01000003">
    <property type="protein sequence ID" value="TXR57111.1"/>
    <property type="molecule type" value="Genomic_DNA"/>
</dbReference>
<feature type="compositionally biased region" description="Low complexity" evidence="1">
    <location>
        <begin position="33"/>
        <end position="54"/>
    </location>
</feature>
<dbReference type="Proteomes" id="UP000321234">
    <property type="component" value="Unassembled WGS sequence"/>
</dbReference>
<gene>
    <name evidence="2" type="ORF">FMM08_06495</name>
</gene>
<reference evidence="2 3" key="1">
    <citation type="submission" date="2019-07" db="EMBL/GenBank/DDBJ databases">
        <title>Quadrisphaera sp. strain DD2A genome sequencing and assembly.</title>
        <authorList>
            <person name="Kim I."/>
        </authorList>
    </citation>
    <scope>NUCLEOTIDE SEQUENCE [LARGE SCALE GENOMIC DNA]</scope>
    <source>
        <strain evidence="2 3">DD2A</strain>
    </source>
</reference>
<feature type="compositionally biased region" description="Low complexity" evidence="1">
    <location>
        <begin position="193"/>
        <end position="208"/>
    </location>
</feature>
<proteinExistence type="predicted"/>